<evidence type="ECO:0000256" key="1">
    <source>
        <dbReference type="SAM" id="Phobius"/>
    </source>
</evidence>
<dbReference type="VEuPathDB" id="VectorBase:GPPI024150"/>
<keyword evidence="3" id="KW-1185">Reference proteome</keyword>
<dbReference type="Proteomes" id="UP000092460">
    <property type="component" value="Unassembled WGS sequence"/>
</dbReference>
<evidence type="ECO:0000313" key="3">
    <source>
        <dbReference type="Proteomes" id="UP000092460"/>
    </source>
</evidence>
<reference evidence="2" key="2">
    <citation type="submission" date="2020-05" db="UniProtKB">
        <authorList>
            <consortium name="EnsemblMetazoa"/>
        </authorList>
    </citation>
    <scope>IDENTIFICATION</scope>
    <source>
        <strain evidence="2">IAEA</strain>
    </source>
</reference>
<dbReference type="AlphaFoldDB" id="A0A1B0BAQ8"/>
<proteinExistence type="predicted"/>
<dbReference type="EnsemblMetazoa" id="GPPI024150-RA">
    <property type="protein sequence ID" value="GPPI024150-PA"/>
    <property type="gene ID" value="GPPI024150"/>
</dbReference>
<dbReference type="EMBL" id="JXJN01011115">
    <property type="status" value="NOT_ANNOTATED_CDS"/>
    <property type="molecule type" value="Genomic_DNA"/>
</dbReference>
<keyword evidence="1" id="KW-0812">Transmembrane</keyword>
<keyword evidence="1" id="KW-0472">Membrane</keyword>
<feature type="transmembrane region" description="Helical" evidence="1">
    <location>
        <begin position="48"/>
        <end position="66"/>
    </location>
</feature>
<organism evidence="2 3">
    <name type="scientific">Glossina palpalis gambiensis</name>
    <dbReference type="NCBI Taxonomy" id="67801"/>
    <lineage>
        <taxon>Eukaryota</taxon>
        <taxon>Metazoa</taxon>
        <taxon>Ecdysozoa</taxon>
        <taxon>Arthropoda</taxon>
        <taxon>Hexapoda</taxon>
        <taxon>Insecta</taxon>
        <taxon>Pterygota</taxon>
        <taxon>Neoptera</taxon>
        <taxon>Endopterygota</taxon>
        <taxon>Diptera</taxon>
        <taxon>Brachycera</taxon>
        <taxon>Muscomorpha</taxon>
        <taxon>Hippoboscoidea</taxon>
        <taxon>Glossinidae</taxon>
        <taxon>Glossina</taxon>
    </lineage>
</organism>
<name>A0A1B0BAQ8_9MUSC</name>
<dbReference type="EMBL" id="JXJN01011116">
    <property type="status" value="NOT_ANNOTATED_CDS"/>
    <property type="molecule type" value="Genomic_DNA"/>
</dbReference>
<accession>A0A1B0BAQ8</accession>
<keyword evidence="1" id="KW-1133">Transmembrane helix</keyword>
<evidence type="ECO:0000313" key="2">
    <source>
        <dbReference type="EnsemblMetazoa" id="GPPI024150-PA"/>
    </source>
</evidence>
<reference evidence="3" key="1">
    <citation type="submission" date="2015-01" db="EMBL/GenBank/DDBJ databases">
        <authorList>
            <person name="Aksoy S."/>
            <person name="Warren W."/>
            <person name="Wilson R.K."/>
        </authorList>
    </citation>
    <scope>NUCLEOTIDE SEQUENCE [LARGE SCALE GENOMIC DNA]</scope>
    <source>
        <strain evidence="3">IAEA</strain>
    </source>
</reference>
<sequence length="143" mass="15515">MSTSLVTEVSPVFYETVNTSSTPLNCSQIGRIVGRVGQRTCEEHQHGGILLVVTGVLCIVCSALIAGDSLLVNTRLLIMGGLLLSKSVLLLEDTWNGESVLEITVNLKEIFLLIQNSYCDVFNGKLPSCSHPAKGKTYFEPMK</sequence>
<protein>
    <submittedName>
        <fullName evidence="2">Uncharacterized protein</fullName>
    </submittedName>
</protein>